<keyword evidence="3" id="KW-1185">Reference proteome</keyword>
<dbReference type="InterPro" id="IPR047801">
    <property type="entry name" value="Peptidase_C45"/>
</dbReference>
<gene>
    <name evidence="2" type="ORF">DACRYDRAFT_23679</name>
</gene>
<dbReference type="Gene3D" id="3.60.60.10">
    <property type="entry name" value="Penicillin V Acylase, Chain A"/>
    <property type="match status" value="1"/>
</dbReference>
<dbReference type="AlphaFoldDB" id="M5FR81"/>
<dbReference type="Pfam" id="PF03417">
    <property type="entry name" value="AAT"/>
    <property type="match status" value="1"/>
</dbReference>
<organism evidence="2 3">
    <name type="scientific">Dacryopinax primogenitus (strain DJM 731)</name>
    <name type="common">Brown rot fungus</name>
    <dbReference type="NCBI Taxonomy" id="1858805"/>
    <lineage>
        <taxon>Eukaryota</taxon>
        <taxon>Fungi</taxon>
        <taxon>Dikarya</taxon>
        <taxon>Basidiomycota</taxon>
        <taxon>Agaricomycotina</taxon>
        <taxon>Dacrymycetes</taxon>
        <taxon>Dacrymycetales</taxon>
        <taxon>Dacrymycetaceae</taxon>
        <taxon>Dacryopinax</taxon>
    </lineage>
</organism>
<dbReference type="Gene3D" id="1.10.10.2120">
    <property type="match status" value="1"/>
</dbReference>
<protein>
    <submittedName>
        <fullName evidence="2">Isopenicillin N acyltransferase</fullName>
    </submittedName>
</protein>
<dbReference type="InterPro" id="IPR047794">
    <property type="entry name" value="C45_proenzyme-like"/>
</dbReference>
<evidence type="ECO:0000313" key="3">
    <source>
        <dbReference type="Proteomes" id="UP000030653"/>
    </source>
</evidence>
<dbReference type="Proteomes" id="UP000030653">
    <property type="component" value="Unassembled WGS sequence"/>
</dbReference>
<keyword evidence="2" id="KW-0012">Acyltransferase</keyword>
<proteinExistence type="predicted"/>
<reference evidence="2 3" key="1">
    <citation type="journal article" date="2012" name="Science">
        <title>The Paleozoic origin of enzymatic lignin decomposition reconstructed from 31 fungal genomes.</title>
        <authorList>
            <person name="Floudas D."/>
            <person name="Binder M."/>
            <person name="Riley R."/>
            <person name="Barry K."/>
            <person name="Blanchette R.A."/>
            <person name="Henrissat B."/>
            <person name="Martinez A.T."/>
            <person name="Otillar R."/>
            <person name="Spatafora J.W."/>
            <person name="Yadav J.S."/>
            <person name="Aerts A."/>
            <person name="Benoit I."/>
            <person name="Boyd A."/>
            <person name="Carlson A."/>
            <person name="Copeland A."/>
            <person name="Coutinho P.M."/>
            <person name="de Vries R.P."/>
            <person name="Ferreira P."/>
            <person name="Findley K."/>
            <person name="Foster B."/>
            <person name="Gaskell J."/>
            <person name="Glotzer D."/>
            <person name="Gorecki P."/>
            <person name="Heitman J."/>
            <person name="Hesse C."/>
            <person name="Hori C."/>
            <person name="Igarashi K."/>
            <person name="Jurgens J.A."/>
            <person name="Kallen N."/>
            <person name="Kersten P."/>
            <person name="Kohler A."/>
            <person name="Kuees U."/>
            <person name="Kumar T.K.A."/>
            <person name="Kuo A."/>
            <person name="LaButti K."/>
            <person name="Larrondo L.F."/>
            <person name="Lindquist E."/>
            <person name="Ling A."/>
            <person name="Lombard V."/>
            <person name="Lucas S."/>
            <person name="Lundell T."/>
            <person name="Martin R."/>
            <person name="McLaughlin D.J."/>
            <person name="Morgenstern I."/>
            <person name="Morin E."/>
            <person name="Murat C."/>
            <person name="Nagy L.G."/>
            <person name="Nolan M."/>
            <person name="Ohm R.A."/>
            <person name="Patyshakuliyeva A."/>
            <person name="Rokas A."/>
            <person name="Ruiz-Duenas F.J."/>
            <person name="Sabat G."/>
            <person name="Salamov A."/>
            <person name="Samejima M."/>
            <person name="Schmutz J."/>
            <person name="Slot J.C."/>
            <person name="St John F."/>
            <person name="Stenlid J."/>
            <person name="Sun H."/>
            <person name="Sun S."/>
            <person name="Syed K."/>
            <person name="Tsang A."/>
            <person name="Wiebenga A."/>
            <person name="Young D."/>
            <person name="Pisabarro A."/>
            <person name="Eastwood D.C."/>
            <person name="Martin F."/>
            <person name="Cullen D."/>
            <person name="Grigoriev I.V."/>
            <person name="Hibbett D.S."/>
        </authorList>
    </citation>
    <scope>NUCLEOTIDE SEQUENCE [LARGE SCALE GENOMIC DNA]</scope>
    <source>
        <strain evidence="2 3">DJM-731 SS1</strain>
    </source>
</reference>
<sequence>MLVINCKGTPREIGLEHGTKAATHIRAGIQCYQTQFMEMSNVGWEEVLRISKRFEPAMRERYPWLMEEIEAIAEGAGVSYLEIMALNFRQEIIFGMYADGCTSLGWKTSEKSFLSQNWDWLIDQKDNVIVLNIDAPGKPRISMGTEAGIIGKIGLNSDGVGVCANGIRAKGVDYNGTPVHICRRLVLESQTRDEAIAKIEKYGTAAAGHMLVGDATGCIGLECTIQGIKKLYPDSKGRIMHTNHLLAEHEGVVDYQWLEDSPRRLRRLTELANELGRNPTQVEISELFKDESDLPCAINRIPSKEEPMETLFNIVMDLTTATAVLKFGRPTQPDDVLILAP</sequence>
<evidence type="ECO:0000259" key="1">
    <source>
        <dbReference type="Pfam" id="PF03417"/>
    </source>
</evidence>
<dbReference type="HOGENOM" id="CLU_037787_1_0_1"/>
<dbReference type="STRING" id="1858805.M5FR81"/>
<dbReference type="PANTHER" id="PTHR34180:SF1">
    <property type="entry name" value="BETA-ALANYL-DOPAMINE_CARCININE HYDROLASE"/>
    <property type="match status" value="1"/>
</dbReference>
<accession>M5FR81</accession>
<dbReference type="InterPro" id="IPR005079">
    <property type="entry name" value="Peptidase_C45_hydrolase"/>
</dbReference>
<dbReference type="PANTHER" id="PTHR34180">
    <property type="entry name" value="PEPTIDASE C45"/>
    <property type="match status" value="1"/>
</dbReference>
<name>M5FR81_DACPD</name>
<dbReference type="RefSeq" id="XP_040626493.1">
    <property type="nucleotide sequence ID" value="XM_040773341.1"/>
</dbReference>
<keyword evidence="2" id="KW-0808">Transferase</keyword>
<dbReference type="OrthoDB" id="189997at2759"/>
<feature type="domain" description="Peptidase C45 hydrolase" evidence="1">
    <location>
        <begin position="106"/>
        <end position="331"/>
    </location>
</feature>
<dbReference type="OMA" id="ECTSIGF"/>
<dbReference type="EMBL" id="JH795869">
    <property type="protein sequence ID" value="EJT99595.1"/>
    <property type="molecule type" value="Genomic_DNA"/>
</dbReference>
<evidence type="ECO:0000313" key="2">
    <source>
        <dbReference type="EMBL" id="EJT99595.1"/>
    </source>
</evidence>
<dbReference type="GO" id="GO:0016746">
    <property type="term" value="F:acyltransferase activity"/>
    <property type="evidence" value="ECO:0007669"/>
    <property type="project" value="UniProtKB-KW"/>
</dbReference>
<dbReference type="NCBIfam" id="NF040521">
    <property type="entry name" value="C45_proenzyme"/>
    <property type="match status" value="1"/>
</dbReference>
<dbReference type="GeneID" id="63688403"/>